<feature type="binding site" evidence="6">
    <location>
        <position position="95"/>
    </location>
    <ligand>
        <name>a divalent metal cation</name>
        <dbReference type="ChEBI" id="CHEBI:60240"/>
        <label>1</label>
    </ligand>
</feature>
<dbReference type="Proteomes" id="UP000030125">
    <property type="component" value="Unassembled WGS sequence"/>
</dbReference>
<name>A0A0A2ES84_PORCN</name>
<evidence type="ECO:0000256" key="5">
    <source>
        <dbReference type="ARBA" id="ARBA00022801"/>
    </source>
</evidence>
<dbReference type="GO" id="GO:0046872">
    <property type="term" value="F:metal ion binding"/>
    <property type="evidence" value="ECO:0007669"/>
    <property type="project" value="UniProtKB-UniRule"/>
</dbReference>
<evidence type="ECO:0000256" key="7">
    <source>
        <dbReference type="RuleBase" id="RU003653"/>
    </source>
</evidence>
<evidence type="ECO:0000256" key="1">
    <source>
        <dbReference type="ARBA" id="ARBA00002521"/>
    </source>
</evidence>
<evidence type="ECO:0000256" key="3">
    <source>
        <dbReference type="ARBA" id="ARBA00022670"/>
    </source>
</evidence>
<dbReference type="EMBL" id="JQJD01000038">
    <property type="protein sequence ID" value="KGN80532.1"/>
    <property type="molecule type" value="Genomic_DNA"/>
</dbReference>
<dbReference type="Pfam" id="PF00557">
    <property type="entry name" value="Peptidase_M24"/>
    <property type="match status" value="1"/>
</dbReference>
<keyword evidence="4 6" id="KW-0479">Metal-binding</keyword>
<dbReference type="InterPro" id="IPR001714">
    <property type="entry name" value="Pept_M24_MAP"/>
</dbReference>
<dbReference type="Gene3D" id="3.90.230.10">
    <property type="entry name" value="Creatinase/methionine aminopeptidase superfamily"/>
    <property type="match status" value="1"/>
</dbReference>
<dbReference type="HAMAP" id="MF_01974">
    <property type="entry name" value="MetAP_1"/>
    <property type="match status" value="1"/>
</dbReference>
<dbReference type="EC" id="3.4.11.18" evidence="6 7"/>
<keyword evidence="11" id="KW-1185">Reference proteome</keyword>
<dbReference type="eggNOG" id="COG0024">
    <property type="taxonomic scope" value="Bacteria"/>
</dbReference>
<gene>
    <name evidence="6" type="primary">map</name>
    <name evidence="9" type="ORF">HQ35_05280</name>
    <name evidence="10" type="ORF">SAMN02745205_02011</name>
</gene>
<dbReference type="InterPro" id="IPR036005">
    <property type="entry name" value="Creatinase/aminopeptidase-like"/>
</dbReference>
<reference evidence="10 12" key="2">
    <citation type="submission" date="2017-02" db="EMBL/GenBank/DDBJ databases">
        <authorList>
            <person name="Peterson S.W."/>
        </authorList>
    </citation>
    <scope>NUCLEOTIDE SEQUENCE [LARGE SCALE GENOMIC DNA]</scope>
    <source>
        <strain evidence="10 12">ATCC 700135</strain>
    </source>
</reference>
<evidence type="ECO:0000313" key="11">
    <source>
        <dbReference type="Proteomes" id="UP000030125"/>
    </source>
</evidence>
<dbReference type="InterPro" id="IPR000994">
    <property type="entry name" value="Pept_M24"/>
</dbReference>
<sequence length="261" mass="28529">MITLKTAEEIEKLYAANQLVGKTLAEVAKHIEPGVTTKQLDRIAHEFILDHGATPAFLGYEGFPGSLCTSVNEHIVHGIPSDKVFLKEGDIVSVDCGTKLDGFTGDSAFTFPVGEVKEDVRNLLNTTHESLYEGIAAVQAGRRIGDVGHAIQTYCEKRGFSVVREFVGHGIGREMHEDPQVPNYGRRGTGAMIQEGLCICIEPMINLGSKNISMGNDGWTVRTKDGRPSAHFELCVAVVEGRAKLMSTFEFVYDVLGKKQF</sequence>
<accession>A0A0A2ES84</accession>
<feature type="binding site" evidence="6">
    <location>
        <position position="77"/>
    </location>
    <ligand>
        <name>substrate</name>
    </ligand>
</feature>
<evidence type="ECO:0000313" key="12">
    <source>
        <dbReference type="Proteomes" id="UP000189956"/>
    </source>
</evidence>
<feature type="binding site" evidence="6">
    <location>
        <position position="233"/>
    </location>
    <ligand>
        <name>a divalent metal cation</name>
        <dbReference type="ChEBI" id="CHEBI:60240"/>
        <label>1</label>
    </ligand>
</feature>
<dbReference type="GO" id="GO:0004239">
    <property type="term" value="F:initiator methionyl aminopeptidase activity"/>
    <property type="evidence" value="ECO:0007669"/>
    <property type="project" value="UniProtKB-UniRule"/>
</dbReference>
<comment type="cofactor">
    <cofactor evidence="6">
        <name>Co(2+)</name>
        <dbReference type="ChEBI" id="CHEBI:48828"/>
    </cofactor>
    <cofactor evidence="6">
        <name>Zn(2+)</name>
        <dbReference type="ChEBI" id="CHEBI:29105"/>
    </cofactor>
    <cofactor evidence="6">
        <name>Mn(2+)</name>
        <dbReference type="ChEBI" id="CHEBI:29035"/>
    </cofactor>
    <cofactor evidence="6">
        <name>Fe(2+)</name>
        <dbReference type="ChEBI" id="CHEBI:29033"/>
    </cofactor>
    <text evidence="6">Binds 2 divalent metal cations per subunit. Has a high-affinity and a low affinity metal-binding site. The true nature of the physiological cofactor is under debate. The enzyme is active with cobalt, zinc, manganese or divalent iron ions. Most likely, methionine aminopeptidases function as mononuclear Fe(2+)-metalloproteases under physiological conditions, and the catalytically relevant metal-binding site has been assigned to the histidine-containing high-affinity site.</text>
</comment>
<dbReference type="AlphaFoldDB" id="A0A0A2ES84"/>
<dbReference type="Proteomes" id="UP000189956">
    <property type="component" value="Unassembled WGS sequence"/>
</dbReference>
<organism evidence="9 11">
    <name type="scientific">Porphyromonas cangingivalis</name>
    <dbReference type="NCBI Taxonomy" id="36874"/>
    <lineage>
        <taxon>Bacteria</taxon>
        <taxon>Pseudomonadati</taxon>
        <taxon>Bacteroidota</taxon>
        <taxon>Bacteroidia</taxon>
        <taxon>Bacteroidales</taxon>
        <taxon>Porphyromonadaceae</taxon>
        <taxon>Porphyromonas</taxon>
    </lineage>
</organism>
<comment type="subunit">
    <text evidence="6">Monomer.</text>
</comment>
<feature type="binding site" evidence="6">
    <location>
        <position position="169"/>
    </location>
    <ligand>
        <name>a divalent metal cation</name>
        <dbReference type="ChEBI" id="CHEBI:60240"/>
        <label>2</label>
        <note>catalytic</note>
    </ligand>
</feature>
<feature type="binding site" evidence="6">
    <location>
        <position position="176"/>
    </location>
    <ligand>
        <name>substrate</name>
    </ligand>
</feature>
<dbReference type="InterPro" id="IPR002467">
    <property type="entry name" value="Pept_M24A_MAP1"/>
</dbReference>
<keyword evidence="3 6" id="KW-0645">Protease</keyword>
<dbReference type="GO" id="GO:0070006">
    <property type="term" value="F:metalloaminopeptidase activity"/>
    <property type="evidence" value="ECO:0007669"/>
    <property type="project" value="UniProtKB-UniRule"/>
</dbReference>
<feature type="binding site" evidence="6">
    <location>
        <position position="233"/>
    </location>
    <ligand>
        <name>a divalent metal cation</name>
        <dbReference type="ChEBI" id="CHEBI:60240"/>
        <label>2</label>
        <note>catalytic</note>
    </ligand>
</feature>
<dbReference type="GO" id="GO:0005829">
    <property type="term" value="C:cytosol"/>
    <property type="evidence" value="ECO:0007669"/>
    <property type="project" value="TreeGrafter"/>
</dbReference>
<protein>
    <recommendedName>
        <fullName evidence="6 7">Methionine aminopeptidase</fullName>
        <shortName evidence="6">MAP</shortName>
        <shortName evidence="6">MetAP</shortName>
        <ecNumber evidence="6 7">3.4.11.18</ecNumber>
    </recommendedName>
    <alternativeName>
        <fullName evidence="6">Peptidase M</fullName>
    </alternativeName>
</protein>
<dbReference type="PANTHER" id="PTHR43330">
    <property type="entry name" value="METHIONINE AMINOPEPTIDASE"/>
    <property type="match status" value="1"/>
</dbReference>
<feature type="binding site" evidence="6">
    <location>
        <position position="106"/>
    </location>
    <ligand>
        <name>a divalent metal cation</name>
        <dbReference type="ChEBI" id="CHEBI:60240"/>
        <label>1</label>
    </ligand>
</feature>
<keyword evidence="2 6" id="KW-0031">Aminopeptidase</keyword>
<feature type="binding site" evidence="6">
    <location>
        <position position="202"/>
    </location>
    <ligand>
        <name>a divalent metal cation</name>
        <dbReference type="ChEBI" id="CHEBI:60240"/>
        <label>2</label>
        <note>catalytic</note>
    </ligand>
</feature>
<evidence type="ECO:0000259" key="8">
    <source>
        <dbReference type="Pfam" id="PF00557"/>
    </source>
</evidence>
<dbReference type="OrthoDB" id="9802055at2"/>
<reference evidence="9 11" key="1">
    <citation type="submission" date="2014-08" db="EMBL/GenBank/DDBJ databases">
        <title>Porphyromonas cangingivalis strain:COT-109_OH1386 Genome sequencing.</title>
        <authorList>
            <person name="Wallis C."/>
            <person name="Deusch O."/>
            <person name="O'Flynn C."/>
            <person name="Davis I."/>
            <person name="Jospin G."/>
            <person name="Darling A.E."/>
            <person name="Coil D.A."/>
            <person name="Alexiev A."/>
            <person name="Horsfall A."/>
            <person name="Kirkwood N."/>
            <person name="Harris S."/>
            <person name="Eisen J.A."/>
        </authorList>
    </citation>
    <scope>NUCLEOTIDE SEQUENCE [LARGE SCALE GENOMIC DNA]</scope>
    <source>
        <strain evidence="11">COT-109 OH1386</strain>
        <strain evidence="9">COT-109_OH1386</strain>
    </source>
</reference>
<comment type="catalytic activity">
    <reaction evidence="6 7">
        <text>Release of N-terminal amino acids, preferentially methionine, from peptides and arylamides.</text>
        <dbReference type="EC" id="3.4.11.18"/>
    </reaction>
</comment>
<feature type="binding site" evidence="6">
    <location>
        <position position="106"/>
    </location>
    <ligand>
        <name>a divalent metal cation</name>
        <dbReference type="ChEBI" id="CHEBI:60240"/>
        <label>2</label>
        <note>catalytic</note>
    </ligand>
</feature>
<evidence type="ECO:0000256" key="6">
    <source>
        <dbReference type="HAMAP-Rule" id="MF_01974"/>
    </source>
</evidence>
<dbReference type="PANTHER" id="PTHR43330:SF27">
    <property type="entry name" value="METHIONINE AMINOPEPTIDASE"/>
    <property type="match status" value="1"/>
</dbReference>
<evidence type="ECO:0000313" key="10">
    <source>
        <dbReference type="EMBL" id="SJZ83080.1"/>
    </source>
</evidence>
<dbReference type="SUPFAM" id="SSF55920">
    <property type="entry name" value="Creatinase/aminopeptidase"/>
    <property type="match status" value="1"/>
</dbReference>
<evidence type="ECO:0000313" key="9">
    <source>
        <dbReference type="EMBL" id="KGN80532.1"/>
    </source>
</evidence>
<comment type="function">
    <text evidence="1 6">Removes the N-terminal methionine from nascent proteins. The N-terminal methionine is often cleaved when the second residue in the primary sequence is small and uncharged (Met-Ala-, Cys, Gly, Pro, Ser, Thr, or Val). Requires deformylation of the N(alpha)-formylated initiator methionine before it can be hydrolyzed.</text>
</comment>
<dbReference type="CDD" id="cd01086">
    <property type="entry name" value="MetAP1"/>
    <property type="match status" value="1"/>
</dbReference>
<dbReference type="PROSITE" id="PS00680">
    <property type="entry name" value="MAP_1"/>
    <property type="match status" value="1"/>
</dbReference>
<comment type="similarity">
    <text evidence="6">Belongs to the peptidase M24A family. Methionine aminopeptidase type 1 subfamily.</text>
</comment>
<dbReference type="GO" id="GO:0006508">
    <property type="term" value="P:proteolysis"/>
    <property type="evidence" value="ECO:0007669"/>
    <property type="project" value="UniProtKB-KW"/>
</dbReference>
<feature type="domain" description="Peptidase M24" evidence="8">
    <location>
        <begin position="12"/>
        <end position="237"/>
    </location>
</feature>
<evidence type="ECO:0000256" key="4">
    <source>
        <dbReference type="ARBA" id="ARBA00022723"/>
    </source>
</evidence>
<proteinExistence type="inferred from homology"/>
<dbReference type="PRINTS" id="PR00599">
    <property type="entry name" value="MAPEPTIDASE"/>
</dbReference>
<evidence type="ECO:0000256" key="2">
    <source>
        <dbReference type="ARBA" id="ARBA00022438"/>
    </source>
</evidence>
<dbReference type="STRING" id="36874.HQ34_08125"/>
<dbReference type="NCBIfam" id="TIGR00500">
    <property type="entry name" value="met_pdase_I"/>
    <property type="match status" value="1"/>
</dbReference>
<keyword evidence="5 6" id="KW-0378">Hydrolase</keyword>
<dbReference type="EMBL" id="FUWL01000027">
    <property type="protein sequence ID" value="SJZ83080.1"/>
    <property type="molecule type" value="Genomic_DNA"/>
</dbReference>
<dbReference type="RefSeq" id="WP_025839458.1">
    <property type="nucleotide sequence ID" value="NZ_FUWL01000027.1"/>
</dbReference>